<evidence type="ECO:0000256" key="3">
    <source>
        <dbReference type="ARBA" id="ARBA00022553"/>
    </source>
</evidence>
<keyword evidence="7" id="KW-0067">ATP-binding</keyword>
<reference evidence="11 12" key="1">
    <citation type="submission" date="2017-12" db="EMBL/GenBank/DDBJ databases">
        <title>The genome sequence of Caulobacter flavus CGMCC1 15093.</title>
        <authorList>
            <person name="Gao J."/>
            <person name="Mao X."/>
            <person name="Sun J."/>
        </authorList>
    </citation>
    <scope>NUCLEOTIDE SEQUENCE [LARGE SCALE GENOMIC DNA]</scope>
    <source>
        <strain evidence="11 12">CGMCC1 15093</strain>
    </source>
</reference>
<evidence type="ECO:0000313" key="11">
    <source>
        <dbReference type="EMBL" id="PLR11554.1"/>
    </source>
</evidence>
<gene>
    <name evidence="10" type="ORF">C1707_07955</name>
    <name evidence="11" type="ORF">CFHF_15945</name>
</gene>
<dbReference type="Proteomes" id="UP000234483">
    <property type="component" value="Unassembled WGS sequence"/>
</dbReference>
<protein>
    <recommendedName>
        <fullName evidence="2">histidine kinase</fullName>
        <ecNumber evidence="2">2.7.13.3</ecNumber>
    </recommendedName>
</protein>
<dbReference type="SMART" id="SM00091">
    <property type="entry name" value="PAS"/>
    <property type="match status" value="2"/>
</dbReference>
<dbReference type="CDD" id="cd00130">
    <property type="entry name" value="PAS"/>
    <property type="match status" value="1"/>
</dbReference>
<dbReference type="RefSeq" id="WP_101714019.1">
    <property type="nucleotide sequence ID" value="NZ_CP026100.1"/>
</dbReference>
<dbReference type="SUPFAM" id="SSF55785">
    <property type="entry name" value="PYP-like sensor domain (PAS domain)"/>
    <property type="match status" value="2"/>
</dbReference>
<dbReference type="GO" id="GO:0004673">
    <property type="term" value="F:protein histidine kinase activity"/>
    <property type="evidence" value="ECO:0007669"/>
    <property type="project" value="UniProtKB-EC"/>
</dbReference>
<feature type="domain" description="Signal transduction histidine kinase HWE region" evidence="9">
    <location>
        <begin position="293"/>
        <end position="372"/>
    </location>
</feature>
<evidence type="ECO:0000256" key="6">
    <source>
        <dbReference type="ARBA" id="ARBA00022777"/>
    </source>
</evidence>
<keyword evidence="5" id="KW-0547">Nucleotide-binding</keyword>
<sequence length="477" mass="52611">MTGPIDFATVFDRLPTPYMMLDRDLRYVAANQAYLETLARRWEDIAGLYVFDAFPSQGESRERLEASFRRALDGGRPDHLPLIPYAIERPAHLGGGFEDRIWSATNTPIPGPDGKTAYIVQHTQDVTAVQRLKEVAFGRGEMTMLQDDVLLRAGAAGAQNDDLRRLFMQAPSFMAVLRGPEHRFDLVNNAYGQLIGWRDVVGLPLREALPEVVEQGFVELLDRVTATAEAFVGREIKVALRRTPDAPLEDRFLDFIYQPIVEPDGSVSGVLVEGSDVTEKVLAGEQQRLLLDELNHRVKNTLATVQAIARQTLRGALTPEAFARAFEARLLALSQTHNALTDSQWAGAGLRQILGQELAPYDPARIVMEGPDLNLPARVALSLGMVFHELATNAAKYGALSTETGRLLLAWRVDPPGVLDFEWREADGPAVAAPARRGFGSRLIERSIGAELRGEVAIDYAETGLACRFTVSLDRAF</sequence>
<dbReference type="EMBL" id="PJRQ01000034">
    <property type="protein sequence ID" value="PLR11554.1"/>
    <property type="molecule type" value="Genomic_DNA"/>
</dbReference>
<dbReference type="AlphaFoldDB" id="A0A2N5CRI5"/>
<dbReference type="InterPro" id="IPR000014">
    <property type="entry name" value="PAS"/>
</dbReference>
<reference evidence="10 13" key="2">
    <citation type="submission" date="2018-01" db="EMBL/GenBank/DDBJ databases">
        <title>Complete genome sequence of Caulobacter flavus RHGG3.</title>
        <authorList>
            <person name="Yang E."/>
        </authorList>
    </citation>
    <scope>NUCLEOTIDE SEQUENCE [LARGE SCALE GENOMIC DNA]</scope>
    <source>
        <strain evidence="10 13">RHGG3</strain>
    </source>
</reference>
<comment type="catalytic activity">
    <reaction evidence="1">
        <text>ATP + protein L-histidine = ADP + protein N-phospho-L-histidine.</text>
        <dbReference type="EC" id="2.7.13.3"/>
    </reaction>
</comment>
<dbReference type="InterPro" id="IPR036890">
    <property type="entry name" value="HATPase_C_sf"/>
</dbReference>
<feature type="domain" description="PAS" evidence="8">
    <location>
        <begin position="5"/>
        <end position="73"/>
    </location>
</feature>
<dbReference type="EMBL" id="CP026100">
    <property type="protein sequence ID" value="AYV49491.1"/>
    <property type="molecule type" value="Genomic_DNA"/>
</dbReference>
<evidence type="ECO:0000256" key="1">
    <source>
        <dbReference type="ARBA" id="ARBA00000085"/>
    </source>
</evidence>
<feature type="domain" description="PAS" evidence="8">
    <location>
        <begin position="161"/>
        <end position="226"/>
    </location>
</feature>
<dbReference type="InterPro" id="IPR011102">
    <property type="entry name" value="Sig_transdc_His_kinase_HWE"/>
</dbReference>
<dbReference type="OrthoDB" id="9760752at2"/>
<evidence type="ECO:0000259" key="8">
    <source>
        <dbReference type="SMART" id="SM00091"/>
    </source>
</evidence>
<keyword evidence="13" id="KW-1185">Reference proteome</keyword>
<dbReference type="GO" id="GO:0005524">
    <property type="term" value="F:ATP binding"/>
    <property type="evidence" value="ECO:0007669"/>
    <property type="project" value="UniProtKB-KW"/>
</dbReference>
<dbReference type="PANTHER" id="PTHR41523:SF7">
    <property type="entry name" value="HISTIDINE KINASE"/>
    <property type="match status" value="1"/>
</dbReference>
<proteinExistence type="predicted"/>
<keyword evidence="4" id="KW-0808">Transferase</keyword>
<dbReference type="Pfam" id="PF08448">
    <property type="entry name" value="PAS_4"/>
    <property type="match status" value="2"/>
</dbReference>
<evidence type="ECO:0000313" key="13">
    <source>
        <dbReference type="Proteomes" id="UP000281192"/>
    </source>
</evidence>
<evidence type="ECO:0000256" key="7">
    <source>
        <dbReference type="ARBA" id="ARBA00022840"/>
    </source>
</evidence>
<evidence type="ECO:0000259" key="9">
    <source>
        <dbReference type="SMART" id="SM00911"/>
    </source>
</evidence>
<dbReference type="EC" id="2.7.13.3" evidence="2"/>
<evidence type="ECO:0000256" key="4">
    <source>
        <dbReference type="ARBA" id="ARBA00022679"/>
    </source>
</evidence>
<dbReference type="Gene3D" id="3.30.565.10">
    <property type="entry name" value="Histidine kinase-like ATPase, C-terminal domain"/>
    <property type="match status" value="1"/>
</dbReference>
<dbReference type="SMART" id="SM00911">
    <property type="entry name" value="HWE_HK"/>
    <property type="match status" value="1"/>
</dbReference>
<keyword evidence="6 11" id="KW-0418">Kinase</keyword>
<name>A0A2N5CRI5_9CAUL</name>
<dbReference type="InterPro" id="IPR013656">
    <property type="entry name" value="PAS_4"/>
</dbReference>
<dbReference type="InterPro" id="IPR035965">
    <property type="entry name" value="PAS-like_dom_sf"/>
</dbReference>
<evidence type="ECO:0000256" key="2">
    <source>
        <dbReference type="ARBA" id="ARBA00012438"/>
    </source>
</evidence>
<organism evidence="11 12">
    <name type="scientific">Caulobacter flavus</name>
    <dbReference type="NCBI Taxonomy" id="1679497"/>
    <lineage>
        <taxon>Bacteria</taxon>
        <taxon>Pseudomonadati</taxon>
        <taxon>Pseudomonadota</taxon>
        <taxon>Alphaproteobacteria</taxon>
        <taxon>Caulobacterales</taxon>
        <taxon>Caulobacteraceae</taxon>
        <taxon>Caulobacter</taxon>
    </lineage>
</organism>
<evidence type="ECO:0000313" key="12">
    <source>
        <dbReference type="Proteomes" id="UP000234483"/>
    </source>
</evidence>
<dbReference type="Pfam" id="PF07536">
    <property type="entry name" value="HWE_HK"/>
    <property type="match status" value="1"/>
</dbReference>
<evidence type="ECO:0000313" key="10">
    <source>
        <dbReference type="EMBL" id="AYV49491.1"/>
    </source>
</evidence>
<dbReference type="Gene3D" id="3.30.450.20">
    <property type="entry name" value="PAS domain"/>
    <property type="match status" value="2"/>
</dbReference>
<dbReference type="PANTHER" id="PTHR41523">
    <property type="entry name" value="TWO-COMPONENT SYSTEM SENSOR PROTEIN"/>
    <property type="match status" value="1"/>
</dbReference>
<keyword evidence="3" id="KW-0597">Phosphoprotein</keyword>
<dbReference type="Proteomes" id="UP000281192">
    <property type="component" value="Chromosome"/>
</dbReference>
<evidence type="ECO:0000256" key="5">
    <source>
        <dbReference type="ARBA" id="ARBA00022741"/>
    </source>
</evidence>
<accession>A0A2N5CRI5</accession>
<dbReference type="KEGG" id="cfh:C1707_07955"/>